<evidence type="ECO:0000256" key="1">
    <source>
        <dbReference type="SAM" id="Phobius"/>
    </source>
</evidence>
<keyword evidence="4" id="KW-1185">Reference proteome</keyword>
<feature type="transmembrane region" description="Helical" evidence="1">
    <location>
        <begin position="130"/>
        <end position="153"/>
    </location>
</feature>
<feature type="chain" id="PRO_5042099516" evidence="2">
    <location>
        <begin position="18"/>
        <end position="295"/>
    </location>
</feature>
<name>A0AAD5Y501_9FUNG</name>
<dbReference type="Proteomes" id="UP001210925">
    <property type="component" value="Unassembled WGS sequence"/>
</dbReference>
<reference evidence="3" key="1">
    <citation type="submission" date="2020-05" db="EMBL/GenBank/DDBJ databases">
        <title>Phylogenomic resolution of chytrid fungi.</title>
        <authorList>
            <person name="Stajich J.E."/>
            <person name="Amses K."/>
            <person name="Simmons R."/>
            <person name="Seto K."/>
            <person name="Myers J."/>
            <person name="Bonds A."/>
            <person name="Quandt C.A."/>
            <person name="Barry K."/>
            <person name="Liu P."/>
            <person name="Grigoriev I."/>
            <person name="Longcore J.E."/>
            <person name="James T.Y."/>
        </authorList>
    </citation>
    <scope>NUCLEOTIDE SEQUENCE</scope>
    <source>
        <strain evidence="3">PLAUS21</strain>
    </source>
</reference>
<keyword evidence="1" id="KW-0472">Membrane</keyword>
<dbReference type="AlphaFoldDB" id="A0AAD5Y501"/>
<evidence type="ECO:0000256" key="2">
    <source>
        <dbReference type="SAM" id="SignalP"/>
    </source>
</evidence>
<accession>A0AAD5Y501</accession>
<organism evidence="3 4">
    <name type="scientific">Boothiomyces macroporosus</name>
    <dbReference type="NCBI Taxonomy" id="261099"/>
    <lineage>
        <taxon>Eukaryota</taxon>
        <taxon>Fungi</taxon>
        <taxon>Fungi incertae sedis</taxon>
        <taxon>Chytridiomycota</taxon>
        <taxon>Chytridiomycota incertae sedis</taxon>
        <taxon>Chytridiomycetes</taxon>
        <taxon>Rhizophydiales</taxon>
        <taxon>Terramycetaceae</taxon>
        <taxon>Boothiomyces</taxon>
    </lineage>
</organism>
<evidence type="ECO:0000313" key="3">
    <source>
        <dbReference type="EMBL" id="KAJ3251955.1"/>
    </source>
</evidence>
<proteinExistence type="predicted"/>
<gene>
    <name evidence="3" type="ORF">HK103_001982</name>
</gene>
<sequence length="295" mass="32387">MGFWALVVSFLADIVEAQSSAKDCAFSNSINIVSQGFNIDHSCMDHYLLFGNGKDFCALKSGALLNYTVAPDHFSNCGYSVNCYKNPDCSGTFGSLDIPGNQLQIPQWTTSLPSPTATTVSSPSDGSSKVLIIALIVSAICVALLSVLGWCLYSKRKWDKLEKKFQAVIVKNPPISTPINTDQALSPSNTLVGSHDNLANKKDTDLDILRTKINLSVSDFSRDLISTPTTVMRTASVEFNASRDFEIRDHDQRIQSKLHEYQLPEIHQTLDPTARTTLTNRNSDIVMPPKLGLKL</sequence>
<keyword evidence="1" id="KW-1133">Transmembrane helix</keyword>
<comment type="caution">
    <text evidence="3">The sequence shown here is derived from an EMBL/GenBank/DDBJ whole genome shotgun (WGS) entry which is preliminary data.</text>
</comment>
<protein>
    <submittedName>
        <fullName evidence="3">Uncharacterized protein</fullName>
    </submittedName>
</protein>
<dbReference type="EMBL" id="JADGKB010000160">
    <property type="protein sequence ID" value="KAJ3251955.1"/>
    <property type="molecule type" value="Genomic_DNA"/>
</dbReference>
<evidence type="ECO:0000313" key="4">
    <source>
        <dbReference type="Proteomes" id="UP001210925"/>
    </source>
</evidence>
<feature type="signal peptide" evidence="2">
    <location>
        <begin position="1"/>
        <end position="17"/>
    </location>
</feature>
<keyword evidence="2" id="KW-0732">Signal</keyword>
<keyword evidence="1" id="KW-0812">Transmembrane</keyword>